<comment type="caution">
    <text evidence="1">The sequence shown here is derived from an EMBL/GenBank/DDBJ whole genome shotgun (WGS) entry which is preliminary data.</text>
</comment>
<sequence>MRHCQADFCNLTESDAETTHLVRLPRDGWAGVLARSGGAVGGLPLEHPELLPLPADVKEGRYFLYRRT</sequence>
<dbReference type="AlphaFoldDB" id="A0A444IHJ2"/>
<name>A0A444IHJ2_RHILE</name>
<dbReference type="Proteomes" id="UP000471409">
    <property type="component" value="Unassembled WGS sequence"/>
</dbReference>
<organism evidence="1 2">
    <name type="scientific">Rhizobium leguminosarum</name>
    <dbReference type="NCBI Taxonomy" id="384"/>
    <lineage>
        <taxon>Bacteria</taxon>
        <taxon>Pseudomonadati</taxon>
        <taxon>Pseudomonadota</taxon>
        <taxon>Alphaproteobacteria</taxon>
        <taxon>Hyphomicrobiales</taxon>
        <taxon>Rhizobiaceae</taxon>
        <taxon>Rhizobium/Agrobacterium group</taxon>
        <taxon>Rhizobium</taxon>
    </lineage>
</organism>
<proteinExistence type="predicted"/>
<evidence type="ECO:0000313" key="1">
    <source>
        <dbReference type="EMBL" id="NEK51582.1"/>
    </source>
</evidence>
<evidence type="ECO:0000313" key="2">
    <source>
        <dbReference type="Proteomes" id="UP000471409"/>
    </source>
</evidence>
<accession>A0A444IHJ2</accession>
<gene>
    <name evidence="1" type="ORF">GUK36_19330</name>
</gene>
<dbReference type="EMBL" id="WXXP01000008">
    <property type="protein sequence ID" value="NEK51582.1"/>
    <property type="molecule type" value="Genomic_DNA"/>
</dbReference>
<protein>
    <submittedName>
        <fullName evidence="1">Uncharacterized protein</fullName>
    </submittedName>
</protein>
<reference evidence="1 2" key="1">
    <citation type="submission" date="2020-01" db="EMBL/GenBank/DDBJ databases">
        <title>Rhizobium genotypes associated with high levels of biological nitrogen fixation by grain legumes in a temperate-maritime cropping system.</title>
        <authorList>
            <person name="Maluk M."/>
            <person name="Francesc Ferrando Molina F."/>
            <person name="Lopez Del Egido L."/>
            <person name="Lafos M."/>
            <person name="Langarica-Fuentes A."/>
            <person name="Gebre Yohannes G."/>
            <person name="Young M.W."/>
            <person name="Martin P."/>
            <person name="Gantlett R."/>
            <person name="Kenicer G."/>
            <person name="Hawes C."/>
            <person name="Begg G.S."/>
            <person name="Quilliam R.S."/>
            <person name="Squire G.R."/>
            <person name="Poole P.S."/>
            <person name="Young P.W."/>
            <person name="Iannetta P.M."/>
            <person name="James E.K."/>
        </authorList>
    </citation>
    <scope>NUCLEOTIDE SEQUENCE [LARGE SCALE GENOMIC DNA]</scope>
    <source>
        <strain evidence="1 2">JHI944</strain>
    </source>
</reference>